<evidence type="ECO:0000313" key="1">
    <source>
        <dbReference type="EMBL" id="BDQ63962.1"/>
    </source>
</evidence>
<organism evidence="1 2">
    <name type="scientific">Enterococcus faecalis</name>
    <name type="common">Streptococcus faecalis</name>
    <dbReference type="NCBI Taxonomy" id="1351"/>
    <lineage>
        <taxon>Bacteria</taxon>
        <taxon>Bacillati</taxon>
        <taxon>Bacillota</taxon>
        <taxon>Bacilli</taxon>
        <taxon>Lactobacillales</taxon>
        <taxon>Enterococcaceae</taxon>
        <taxon>Enterococcus</taxon>
    </lineage>
</organism>
<dbReference type="EMBL" id="AP026731">
    <property type="protein sequence ID" value="BDQ63962.1"/>
    <property type="molecule type" value="Genomic_DNA"/>
</dbReference>
<sequence length="100" mass="12298">MKQFNIELVRRDKVKVELDPNFFNEEWFKEFRQFFYDYETLEEIAEYITFNVVHNNETFIDGIGIPLRNGKRPYWLKKDEEVNGHVNVIYNSYDTEIEYD</sequence>
<evidence type="ECO:0000313" key="2">
    <source>
        <dbReference type="Proteomes" id="UP001317613"/>
    </source>
</evidence>
<gene>
    <name evidence="1" type="ORF">EfsSVR2332_40400</name>
</gene>
<accession>A0AC59HW22</accession>
<protein>
    <submittedName>
        <fullName evidence="1">Uncharacterized protein</fullName>
    </submittedName>
</protein>
<proteinExistence type="predicted"/>
<geneLocation type="plasmid" evidence="1 2">
    <name>pSVR2332_phage</name>
</geneLocation>
<dbReference type="Proteomes" id="UP001317613">
    <property type="component" value="Plasmid pSVR2332_phage"/>
</dbReference>
<keyword evidence="1" id="KW-0614">Plasmid</keyword>
<reference evidence="1" key="1">
    <citation type="submission" date="2022-08" db="EMBL/GenBank/DDBJ databases">
        <title>Molecular epidemiological analysis of five strains of VanD-type vancomycin-resistant Enterococcus faecalis.</title>
        <authorList>
            <person name="Mimura K."/>
            <person name="Hashimoto Y."/>
            <person name="Tomita H."/>
        </authorList>
    </citation>
    <scope>NUCLEOTIDE SEQUENCE</scope>
    <source>
        <strain evidence="1">SVR2332</strain>
        <plasmid evidence="1">pSVR2332_phage</plasmid>
    </source>
</reference>
<name>A0AC59HW22_ENTFL</name>